<evidence type="ECO:0000256" key="4">
    <source>
        <dbReference type="ARBA" id="ARBA00022786"/>
    </source>
</evidence>
<accession>S9RGT4</accession>
<dbReference type="RefSeq" id="XP_013018893.1">
    <property type="nucleotide sequence ID" value="XM_013163439.1"/>
</dbReference>
<evidence type="ECO:0000259" key="6">
    <source>
        <dbReference type="PROSITE" id="PS50127"/>
    </source>
</evidence>
<gene>
    <name evidence="7" type="ORF">SOCG_01019</name>
</gene>
<evidence type="ECO:0000313" key="8">
    <source>
        <dbReference type="Proteomes" id="UP000016088"/>
    </source>
</evidence>
<dbReference type="Gene3D" id="3.10.110.10">
    <property type="entry name" value="Ubiquitin Conjugating Enzyme"/>
    <property type="match status" value="1"/>
</dbReference>
<keyword evidence="5" id="KW-0067">ATP-binding</keyword>
<protein>
    <recommendedName>
        <fullName evidence="1">E2 ubiquitin-conjugating enzyme</fullName>
        <ecNumber evidence="1">2.3.2.23</ecNumber>
    </recommendedName>
</protein>
<reference evidence="7 8" key="1">
    <citation type="journal article" date="2011" name="Science">
        <title>Comparative functional genomics of the fission yeasts.</title>
        <authorList>
            <person name="Rhind N."/>
            <person name="Chen Z."/>
            <person name="Yassour M."/>
            <person name="Thompson D.A."/>
            <person name="Haas B.J."/>
            <person name="Habib N."/>
            <person name="Wapinski I."/>
            <person name="Roy S."/>
            <person name="Lin M.F."/>
            <person name="Heiman D.I."/>
            <person name="Young S.K."/>
            <person name="Furuya K."/>
            <person name="Guo Y."/>
            <person name="Pidoux A."/>
            <person name="Chen H.M."/>
            <person name="Robbertse B."/>
            <person name="Goldberg J.M."/>
            <person name="Aoki K."/>
            <person name="Bayne E.H."/>
            <person name="Berlin A.M."/>
            <person name="Desjardins C.A."/>
            <person name="Dobbs E."/>
            <person name="Dukaj L."/>
            <person name="Fan L."/>
            <person name="FitzGerald M.G."/>
            <person name="French C."/>
            <person name="Gujja S."/>
            <person name="Hansen K."/>
            <person name="Keifenheim D."/>
            <person name="Levin J.Z."/>
            <person name="Mosher R.A."/>
            <person name="Mueller C.A."/>
            <person name="Pfiffner J."/>
            <person name="Priest M."/>
            <person name="Russ C."/>
            <person name="Smialowska A."/>
            <person name="Swoboda P."/>
            <person name="Sykes S.M."/>
            <person name="Vaughn M."/>
            <person name="Vengrova S."/>
            <person name="Yoder R."/>
            <person name="Zeng Q."/>
            <person name="Allshire R."/>
            <person name="Baulcombe D."/>
            <person name="Birren B.W."/>
            <person name="Brown W."/>
            <person name="Ekwall K."/>
            <person name="Kellis M."/>
            <person name="Leatherwood J."/>
            <person name="Levin H."/>
            <person name="Margalit H."/>
            <person name="Martienssen R."/>
            <person name="Nieduszynski C.A."/>
            <person name="Spatafora J.W."/>
            <person name="Friedman N."/>
            <person name="Dalgaard J.Z."/>
            <person name="Baumann P."/>
            <person name="Niki H."/>
            <person name="Regev A."/>
            <person name="Nusbaum C."/>
        </authorList>
    </citation>
    <scope>NUCLEOTIDE SEQUENCE [LARGE SCALE GENOMIC DNA]</scope>
    <source>
        <strain evidence="8">yFS286</strain>
    </source>
</reference>
<dbReference type="HOGENOM" id="CLU_030988_13_3_1"/>
<dbReference type="InterPro" id="IPR016135">
    <property type="entry name" value="UBQ-conjugating_enzyme/RWD"/>
</dbReference>
<keyword evidence="4" id="KW-0833">Ubl conjugation pathway</keyword>
<dbReference type="CDD" id="cd23815">
    <property type="entry name" value="UBCc_SpUBC14-like"/>
    <property type="match status" value="1"/>
</dbReference>
<dbReference type="VEuPathDB" id="FungiDB:SOCG_01019"/>
<dbReference type="eggNOG" id="KOG0417">
    <property type="taxonomic scope" value="Eukaryota"/>
</dbReference>
<evidence type="ECO:0000256" key="2">
    <source>
        <dbReference type="ARBA" id="ARBA00022679"/>
    </source>
</evidence>
<feature type="domain" description="UBC core" evidence="6">
    <location>
        <begin position="7"/>
        <end position="154"/>
    </location>
</feature>
<dbReference type="PROSITE" id="PS50127">
    <property type="entry name" value="UBC_2"/>
    <property type="match status" value="1"/>
</dbReference>
<dbReference type="InterPro" id="IPR000608">
    <property type="entry name" value="UBC"/>
</dbReference>
<dbReference type="GO" id="GO:0061631">
    <property type="term" value="F:ubiquitin conjugating enzyme activity"/>
    <property type="evidence" value="ECO:0007669"/>
    <property type="project" value="UniProtKB-EC"/>
</dbReference>
<dbReference type="SMART" id="SM00212">
    <property type="entry name" value="UBCc"/>
    <property type="match status" value="1"/>
</dbReference>
<keyword evidence="3" id="KW-0547">Nucleotide-binding</keyword>
<dbReference type="OMA" id="ADLHTWH"/>
<evidence type="ECO:0000256" key="3">
    <source>
        <dbReference type="ARBA" id="ARBA00022741"/>
    </source>
</evidence>
<organism evidence="7 8">
    <name type="scientific">Schizosaccharomyces octosporus (strain yFS286)</name>
    <name type="common">Fission yeast</name>
    <name type="synonym">Octosporomyces octosporus</name>
    <dbReference type="NCBI Taxonomy" id="483514"/>
    <lineage>
        <taxon>Eukaryota</taxon>
        <taxon>Fungi</taxon>
        <taxon>Dikarya</taxon>
        <taxon>Ascomycota</taxon>
        <taxon>Taphrinomycotina</taxon>
        <taxon>Schizosaccharomycetes</taxon>
        <taxon>Schizosaccharomycetales</taxon>
        <taxon>Schizosaccharomycetaceae</taxon>
        <taxon>Schizosaccharomyces</taxon>
    </lineage>
</organism>
<dbReference type="SUPFAM" id="SSF54495">
    <property type="entry name" value="UBC-like"/>
    <property type="match status" value="1"/>
</dbReference>
<dbReference type="AlphaFoldDB" id="S9RGT4"/>
<dbReference type="GO" id="GO:0005524">
    <property type="term" value="F:ATP binding"/>
    <property type="evidence" value="ECO:0007669"/>
    <property type="project" value="UniProtKB-KW"/>
</dbReference>
<dbReference type="InterPro" id="IPR050113">
    <property type="entry name" value="Ub_conjugating_enzyme"/>
</dbReference>
<keyword evidence="8" id="KW-1185">Reference proteome</keyword>
<dbReference type="Pfam" id="PF00179">
    <property type="entry name" value="UQ_con"/>
    <property type="match status" value="1"/>
</dbReference>
<dbReference type="OrthoDB" id="9978460at2759"/>
<dbReference type="GeneID" id="25030003"/>
<dbReference type="PANTHER" id="PTHR24067">
    <property type="entry name" value="UBIQUITIN-CONJUGATING ENZYME E2"/>
    <property type="match status" value="1"/>
</dbReference>
<dbReference type="Proteomes" id="UP000016088">
    <property type="component" value="Unassembled WGS sequence"/>
</dbReference>
<dbReference type="EC" id="2.3.2.23" evidence="1"/>
<evidence type="ECO:0000256" key="5">
    <source>
        <dbReference type="ARBA" id="ARBA00022840"/>
    </source>
</evidence>
<evidence type="ECO:0000256" key="1">
    <source>
        <dbReference type="ARBA" id="ARBA00012486"/>
    </source>
</evidence>
<name>S9RGT4_SCHOY</name>
<sequence length="155" mass="17639">MTSPSSASVRRINKEFADLQENPIPNLRCSLANDNLYQWNCTVAGPRDSVYAGGTFHFTLAFRPDYPFQPPTAQFTTRIYHPNFDLEGNICLPILRPQAFKPSVKLRSILEQVIHLLVEPNPDDPLSPSIAEQYNNDRPAFEKIARDYVQQFAKS</sequence>
<dbReference type="EMBL" id="KE503207">
    <property type="protein sequence ID" value="EPX73264.1"/>
    <property type="molecule type" value="Genomic_DNA"/>
</dbReference>
<dbReference type="FunFam" id="3.10.110.10:FF:000060">
    <property type="entry name" value="Ubiquitin conjugating enzyme (UbcB)"/>
    <property type="match status" value="1"/>
</dbReference>
<proteinExistence type="predicted"/>
<evidence type="ECO:0000313" key="7">
    <source>
        <dbReference type="EMBL" id="EPX73264.1"/>
    </source>
</evidence>
<keyword evidence="2" id="KW-0808">Transferase</keyword>